<dbReference type="PRINTS" id="PR00721">
    <property type="entry name" value="STOMATIN"/>
</dbReference>
<dbReference type="PANTHER" id="PTHR10264:SF19">
    <property type="entry name" value="AT06885P-RELATED"/>
    <property type="match status" value="1"/>
</dbReference>
<gene>
    <name evidence="3" type="ORF">Satyrvirus1_19</name>
</gene>
<feature type="domain" description="Band 7" evidence="2">
    <location>
        <begin position="46"/>
        <end position="203"/>
    </location>
</feature>
<dbReference type="Gene3D" id="6.10.250.2090">
    <property type="match status" value="1"/>
</dbReference>
<dbReference type="GO" id="GO:0008233">
    <property type="term" value="F:peptidase activity"/>
    <property type="evidence" value="ECO:0007669"/>
    <property type="project" value="UniProtKB-KW"/>
</dbReference>
<comment type="similarity">
    <text evidence="1">Belongs to the band 7/mec-2 family.</text>
</comment>
<keyword evidence="3" id="KW-0378">Hydrolase</keyword>
<dbReference type="GO" id="GO:0006508">
    <property type="term" value="P:proteolysis"/>
    <property type="evidence" value="ECO:0007669"/>
    <property type="project" value="UniProtKB-KW"/>
</dbReference>
<dbReference type="InterPro" id="IPR036013">
    <property type="entry name" value="Band_7/SPFH_dom_sf"/>
</dbReference>
<organism evidence="3">
    <name type="scientific">Satyrvirus sp</name>
    <dbReference type="NCBI Taxonomy" id="2487771"/>
    <lineage>
        <taxon>Viruses</taxon>
        <taxon>Varidnaviria</taxon>
        <taxon>Bamfordvirae</taxon>
        <taxon>Nucleocytoviricota</taxon>
        <taxon>Megaviricetes</taxon>
        <taxon>Imitervirales</taxon>
        <taxon>Mimiviridae</taxon>
        <taxon>Megamimivirinae</taxon>
    </lineage>
</organism>
<name>A0A3G5AGB2_9VIRU</name>
<keyword evidence="3" id="KW-0645">Protease</keyword>
<dbReference type="GO" id="GO:0098552">
    <property type="term" value="C:side of membrane"/>
    <property type="evidence" value="ECO:0007669"/>
    <property type="project" value="UniProtKB-ARBA"/>
</dbReference>
<proteinExistence type="inferred from homology"/>
<dbReference type="FunFam" id="3.30.479.30:FF:000004">
    <property type="entry name" value="Putative membrane protease family, stomatin"/>
    <property type="match status" value="1"/>
</dbReference>
<evidence type="ECO:0000259" key="2">
    <source>
        <dbReference type="SMART" id="SM00244"/>
    </source>
</evidence>
<dbReference type="Pfam" id="PF01145">
    <property type="entry name" value="Band_7"/>
    <property type="match status" value="1"/>
</dbReference>
<dbReference type="PANTHER" id="PTHR10264">
    <property type="entry name" value="BAND 7 PROTEIN-RELATED"/>
    <property type="match status" value="1"/>
</dbReference>
<dbReference type="GO" id="GO:0005886">
    <property type="term" value="C:plasma membrane"/>
    <property type="evidence" value="ECO:0007669"/>
    <property type="project" value="InterPro"/>
</dbReference>
<reference evidence="3" key="1">
    <citation type="submission" date="2018-10" db="EMBL/GenBank/DDBJ databases">
        <title>Hidden diversity of soil giant viruses.</title>
        <authorList>
            <person name="Schulz F."/>
            <person name="Alteio L."/>
            <person name="Goudeau D."/>
            <person name="Ryan E.M."/>
            <person name="Malmstrom R.R."/>
            <person name="Blanchard J."/>
            <person name="Woyke T."/>
        </authorList>
    </citation>
    <scope>NUCLEOTIDE SEQUENCE</scope>
    <source>
        <strain evidence="3">SAV1</strain>
    </source>
</reference>
<dbReference type="InterPro" id="IPR001972">
    <property type="entry name" value="Stomatin_HflK_fam"/>
</dbReference>
<accession>A0A3G5AGB2</accession>
<dbReference type="SUPFAM" id="SSF117892">
    <property type="entry name" value="Band 7/SPFH domain"/>
    <property type="match status" value="1"/>
</dbReference>
<dbReference type="InterPro" id="IPR001107">
    <property type="entry name" value="Band_7"/>
</dbReference>
<dbReference type="EMBL" id="MK072437">
    <property type="protein sequence ID" value="AYV84933.1"/>
    <property type="molecule type" value="Genomic_DNA"/>
</dbReference>
<dbReference type="SMART" id="SM00244">
    <property type="entry name" value="PHB"/>
    <property type="match status" value="1"/>
</dbReference>
<dbReference type="InterPro" id="IPR043202">
    <property type="entry name" value="Band-7_stomatin-like"/>
</dbReference>
<evidence type="ECO:0000256" key="1">
    <source>
        <dbReference type="ARBA" id="ARBA00008164"/>
    </source>
</evidence>
<dbReference type="Gene3D" id="3.30.479.30">
    <property type="entry name" value="Band 7 domain"/>
    <property type="match status" value="1"/>
</dbReference>
<sequence>MAAEIFSEDDRLIDNDIIEPYNEPYFAYILRCFGCLMGYTCMPCCYPYQTVDLGYIGIIQEFGRVKKQVPDGMHYVNPITEKMFPVSMKVEVIDLGKQNVMTSEKLSITIDSVVYCQVINAYDSRFKIQNVHHAIVELSHTTLRTVIGNSNIETCLGKREEIANAIKQIVEENVRDWGISIISIQIKDIFVPQNIISSLSSTVTAEREGRAKVITAQADVESAKLMREAADILNTPAAMQIRSLEVIDKMASNPHNKVVLIPSDLSLKTSLQASIVANSI</sequence>
<evidence type="ECO:0000313" key="3">
    <source>
        <dbReference type="EMBL" id="AYV84933.1"/>
    </source>
</evidence>
<protein>
    <submittedName>
        <fullName evidence="3">Stomatin family protein/prohibitin-family membrane protease subunit</fullName>
    </submittedName>
</protein>